<dbReference type="AlphaFoldDB" id="A0A0F8Z7U2"/>
<gene>
    <name evidence="1" type="ORF">LCGC14_3004040</name>
</gene>
<evidence type="ECO:0000313" key="1">
    <source>
        <dbReference type="EMBL" id="KKK62464.1"/>
    </source>
</evidence>
<reference evidence="1" key="1">
    <citation type="journal article" date="2015" name="Nature">
        <title>Complex archaea that bridge the gap between prokaryotes and eukaryotes.</title>
        <authorList>
            <person name="Spang A."/>
            <person name="Saw J.H."/>
            <person name="Jorgensen S.L."/>
            <person name="Zaremba-Niedzwiedzka K."/>
            <person name="Martijn J."/>
            <person name="Lind A.E."/>
            <person name="van Eijk R."/>
            <person name="Schleper C."/>
            <person name="Guy L."/>
            <person name="Ettema T.J."/>
        </authorList>
    </citation>
    <scope>NUCLEOTIDE SEQUENCE</scope>
</reference>
<accession>A0A0F8Z7U2</accession>
<name>A0A0F8Z7U2_9ZZZZ</name>
<organism evidence="1">
    <name type="scientific">marine sediment metagenome</name>
    <dbReference type="NCBI Taxonomy" id="412755"/>
    <lineage>
        <taxon>unclassified sequences</taxon>
        <taxon>metagenomes</taxon>
        <taxon>ecological metagenomes</taxon>
    </lineage>
</organism>
<proteinExistence type="predicted"/>
<protein>
    <submittedName>
        <fullName evidence="1">Uncharacterized protein</fullName>
    </submittedName>
</protein>
<dbReference type="EMBL" id="LAZR01061979">
    <property type="protein sequence ID" value="KKK62464.1"/>
    <property type="molecule type" value="Genomic_DNA"/>
</dbReference>
<sequence length="171" mass="18597">MLAKAPLTSARPFLSGRVARCGSAWGDYFLLLHPLALLEVNPVQRSGAGSEDGCDNRDGLLSLPRHGYLALGRRSMEPGGGSGHRVLFAGSVSLERTMARKPRYGEPWEGEGDDFHERRSIRGTDSSGLSYCIANMFGFVTDKSLRRALLCVNACMGLTKKELKRGVVAKK</sequence>
<feature type="non-terminal residue" evidence="1">
    <location>
        <position position="171"/>
    </location>
</feature>
<comment type="caution">
    <text evidence="1">The sequence shown here is derived from an EMBL/GenBank/DDBJ whole genome shotgun (WGS) entry which is preliminary data.</text>
</comment>